<feature type="region of interest" description="Disordered" evidence="1">
    <location>
        <begin position="90"/>
        <end position="110"/>
    </location>
</feature>
<accession>A0ABV6Z3E2</accession>
<evidence type="ECO:0000256" key="1">
    <source>
        <dbReference type="SAM" id="MobiDB-lite"/>
    </source>
</evidence>
<evidence type="ECO:0000313" key="3">
    <source>
        <dbReference type="Proteomes" id="UP001594351"/>
    </source>
</evidence>
<evidence type="ECO:0000313" key="2">
    <source>
        <dbReference type="EMBL" id="MFC1852964.1"/>
    </source>
</evidence>
<dbReference type="EMBL" id="JBHPBY010000396">
    <property type="protein sequence ID" value="MFC1852964.1"/>
    <property type="molecule type" value="Genomic_DNA"/>
</dbReference>
<keyword evidence="3" id="KW-1185">Reference proteome</keyword>
<protein>
    <submittedName>
        <fullName evidence="2">Uncharacterized protein</fullName>
    </submittedName>
</protein>
<feature type="non-terminal residue" evidence="2">
    <location>
        <position position="1"/>
    </location>
</feature>
<name>A0ABV6Z3E2_UNCC1</name>
<sequence>GELGPDGPNMAIAIWPLSDALRRRCFVCGGFSYHTGRTTGDLRRWRGCFTILGSLHWEKRPDVEFRSDHHTHNVHHPRWEVSGARERAWDDGGVGASDGAASEQVADQSRSGNLCGTGSLGTTDGLGAFRWAPACLGTARG</sequence>
<comment type="caution">
    <text evidence="2">The sequence shown here is derived from an EMBL/GenBank/DDBJ whole genome shotgun (WGS) entry which is preliminary data.</text>
</comment>
<gene>
    <name evidence="2" type="ORF">ACFL27_22425</name>
</gene>
<proteinExistence type="predicted"/>
<reference evidence="2 3" key="1">
    <citation type="submission" date="2024-09" db="EMBL/GenBank/DDBJ databases">
        <title>Laminarin stimulates single cell rates of sulfate reduction while oxygen inhibits transcriptomic activity in coastal marine sediment.</title>
        <authorList>
            <person name="Lindsay M."/>
            <person name="Orcutt B."/>
            <person name="Emerson D."/>
            <person name="Stepanauskas R."/>
            <person name="D'Angelo T."/>
        </authorList>
    </citation>
    <scope>NUCLEOTIDE SEQUENCE [LARGE SCALE GENOMIC DNA]</scope>
    <source>
        <strain evidence="2">SAG AM-311-K15</strain>
    </source>
</reference>
<organism evidence="2 3">
    <name type="scientific">candidate division CSSED10-310 bacterium</name>
    <dbReference type="NCBI Taxonomy" id="2855610"/>
    <lineage>
        <taxon>Bacteria</taxon>
        <taxon>Bacteria division CSSED10-310</taxon>
    </lineage>
</organism>
<dbReference type="Proteomes" id="UP001594351">
    <property type="component" value="Unassembled WGS sequence"/>
</dbReference>